<sequence length="579" mass="63672">MASWSPMLVPREWCDSFRRRCLVITQSISPCVPMCAAGAMRVDFDLLLPFQLSAPPTHSIRSSAPAVLLSCCPAVRPLYRHRAVHRSTAPITSQDAAMPHQSSQHDSFEALDDDLLAALDDVLSFSEQTSLADAFAATDGTTLGDEIDAMLSIEIPPLLTPKEQTQAVRNPATHKPVKPAGLNRSGSGRNQQTPSVLGKKGKDVRTTPYSKATKPRRRKRPKDELDYLRAKVTDMEEELAALKKPEVGSPAAVSADVIFNGDSSVSAESSQDVLLCWKKIAERQKKEADRSVVENLRLRAMLEGQLKVAKSLEAAIDQHQREAAQSLPTFGSDNGGVPTVMSDELIFAHLNESLEAQYAELDTVFELSGIAHVNYDMNNGTKAHHDASGVSIRHEEVRLLPFSMEAVHRAMWGILRYSTAKDMMLGPFQTQVVDDNRMNVTMIEKIQLGNTQADIVRRFAFRRVFEKNRTVVVWSSYVEMDGSVFVRLREKGYCTSSSFNFGAGVPGSVTRMAVLASPELTTFVSSEEQKAHIGEMTELVVGTYRVSMGLMHQIIDTLLLREAMGGKIEAVESPVAAVS</sequence>
<proteinExistence type="predicted"/>
<feature type="compositionally biased region" description="Polar residues" evidence="1">
    <location>
        <begin position="184"/>
        <end position="195"/>
    </location>
</feature>
<evidence type="ECO:0000313" key="3">
    <source>
        <dbReference type="Proteomes" id="UP000018948"/>
    </source>
</evidence>
<evidence type="ECO:0000256" key="1">
    <source>
        <dbReference type="SAM" id="MobiDB-lite"/>
    </source>
</evidence>
<comment type="caution">
    <text evidence="2">The sequence shown here is derived from an EMBL/GenBank/DDBJ whole genome shotgun (WGS) entry which is preliminary data.</text>
</comment>
<dbReference type="Proteomes" id="UP000018948">
    <property type="component" value="Unassembled WGS sequence"/>
</dbReference>
<reference evidence="2 3" key="1">
    <citation type="submission" date="2013-11" db="EMBL/GenBank/DDBJ databases">
        <title>The Genome Sequence of Phytophthora parasitica P10297.</title>
        <authorList>
            <consortium name="The Broad Institute Genomics Platform"/>
            <person name="Russ C."/>
            <person name="Tyler B."/>
            <person name="Panabieres F."/>
            <person name="Shan W."/>
            <person name="Tripathy S."/>
            <person name="Grunwald N."/>
            <person name="Machado M."/>
            <person name="Johnson C.S."/>
            <person name="Walker B."/>
            <person name="Young S.K."/>
            <person name="Zeng Q."/>
            <person name="Gargeya S."/>
            <person name="Fitzgerald M."/>
            <person name="Haas B."/>
            <person name="Abouelleil A."/>
            <person name="Allen A.W."/>
            <person name="Alvarado L."/>
            <person name="Arachchi H.M."/>
            <person name="Berlin A.M."/>
            <person name="Chapman S.B."/>
            <person name="Gainer-Dewar J."/>
            <person name="Goldberg J."/>
            <person name="Griggs A."/>
            <person name="Gujja S."/>
            <person name="Hansen M."/>
            <person name="Howarth C."/>
            <person name="Imamovic A."/>
            <person name="Ireland A."/>
            <person name="Larimer J."/>
            <person name="McCowan C."/>
            <person name="Murphy C."/>
            <person name="Pearson M."/>
            <person name="Poon T.W."/>
            <person name="Priest M."/>
            <person name="Roberts A."/>
            <person name="Saif S."/>
            <person name="Shea T."/>
            <person name="Sisk P."/>
            <person name="Sykes S."/>
            <person name="Wortman J."/>
            <person name="Nusbaum C."/>
            <person name="Birren B."/>
        </authorList>
    </citation>
    <scope>NUCLEOTIDE SEQUENCE [LARGE SCALE GENOMIC DNA]</scope>
    <source>
        <strain evidence="2 3">P10297</strain>
    </source>
</reference>
<evidence type="ECO:0000313" key="2">
    <source>
        <dbReference type="EMBL" id="ETP44780.1"/>
    </source>
</evidence>
<accession>W2ZCI1</accession>
<dbReference type="PANTHER" id="PTHR35796:SF3">
    <property type="entry name" value="BHLH DOMAIN-CONTAINING PROTEIN"/>
    <property type="match status" value="1"/>
</dbReference>
<protein>
    <recommendedName>
        <fullName evidence="4">M96 mating-specific protein family</fullName>
    </recommendedName>
</protein>
<dbReference type="EMBL" id="ANIY01001810">
    <property type="protein sequence ID" value="ETP44780.1"/>
    <property type="molecule type" value="Genomic_DNA"/>
</dbReference>
<name>W2ZCI1_PHYNI</name>
<gene>
    <name evidence="2" type="ORF">F442_08661</name>
</gene>
<feature type="region of interest" description="Disordered" evidence="1">
    <location>
        <begin position="165"/>
        <end position="225"/>
    </location>
</feature>
<dbReference type="PANTHER" id="PTHR35796">
    <property type="entry name" value="HYPOTHETICAL CYTOSOLIC PROTEIN"/>
    <property type="match status" value="1"/>
</dbReference>
<dbReference type="OrthoDB" id="165738at2759"/>
<evidence type="ECO:0008006" key="4">
    <source>
        <dbReference type="Google" id="ProtNLM"/>
    </source>
</evidence>
<organism evidence="2 3">
    <name type="scientific">Phytophthora nicotianae P10297</name>
    <dbReference type="NCBI Taxonomy" id="1317064"/>
    <lineage>
        <taxon>Eukaryota</taxon>
        <taxon>Sar</taxon>
        <taxon>Stramenopiles</taxon>
        <taxon>Oomycota</taxon>
        <taxon>Peronosporomycetes</taxon>
        <taxon>Peronosporales</taxon>
        <taxon>Peronosporaceae</taxon>
        <taxon>Phytophthora</taxon>
    </lineage>
</organism>
<dbReference type="AlphaFoldDB" id="W2ZCI1"/>